<evidence type="ECO:0000313" key="5">
    <source>
        <dbReference type="Proteomes" id="UP000199611"/>
    </source>
</evidence>
<dbReference type="SUPFAM" id="SSF55347">
    <property type="entry name" value="Glyceraldehyde-3-phosphate dehydrogenase-like, C-terminal domain"/>
    <property type="match status" value="1"/>
</dbReference>
<dbReference type="AlphaFoldDB" id="A0A1I4VJR7"/>
<accession>A0A1I4VJR7</accession>
<dbReference type="RefSeq" id="WP_093395964.1">
    <property type="nucleotide sequence ID" value="NZ_FOUU01000010.1"/>
</dbReference>
<dbReference type="Gene3D" id="3.40.50.720">
    <property type="entry name" value="NAD(P)-binding Rossmann-like Domain"/>
    <property type="match status" value="1"/>
</dbReference>
<dbReference type="InterPro" id="IPR020828">
    <property type="entry name" value="GlycerAld_3-P_DH_NAD(P)-bd"/>
</dbReference>
<dbReference type="InterPro" id="IPR020831">
    <property type="entry name" value="GlycerAld/Erythrose_P_DH"/>
</dbReference>
<dbReference type="PROSITE" id="PS00071">
    <property type="entry name" value="GAPDH"/>
    <property type="match status" value="1"/>
</dbReference>
<dbReference type="InterPro" id="IPR036291">
    <property type="entry name" value="NAD(P)-bd_dom_sf"/>
</dbReference>
<sequence length="440" mass="47755">MGGEDKFVPQKLGINGLGRIGKLTLWHHAERQYFSELVVNIGRQAGTGLEDIAHFIEKDSTYGALHTFLYGCRANRVIEEINDREGTMRVNGVKVKILRQHRNPADIGWKDHGVELVVDCTGAFLDPTVPENDSKGSVRGHLAAGARKVIVSAPFKIKDKSKSIPEDSITCVKGINDSAYDPKKHVIISAASCTTTCLAYMMKPLLDYFGPQRILSASMATVHAQTPSQPVLDRLPKAGATDLRKNRAVANNIILTTTGAAKALALVIPEMKNIGFIAESVRVPITTGSLIILVVLIQDESFSNPVNRELINSIYRDAAKNYPEGYLIYSEEQNVSSDIIGVPRAAAIIEAHETHTRTAAVRFDLQQVVKAIASAPINSSGESVSAESLKKALLSLQDAGHSVLQIPVTQAVIYGWYDNELGSYTNMLGDLTVSIAKSLD</sequence>
<dbReference type="PRINTS" id="PR00078">
    <property type="entry name" value="G3PDHDRGNASE"/>
</dbReference>
<gene>
    <name evidence="4" type="ORF">SAMN05660836_02320</name>
</gene>
<keyword evidence="1" id="KW-0560">Oxidoreductase</keyword>
<keyword evidence="5" id="KW-1185">Reference proteome</keyword>
<feature type="domain" description="Glyceraldehyde 3-phosphate dehydrogenase NAD(P) binding" evidence="3">
    <location>
        <begin position="10"/>
        <end position="193"/>
    </location>
</feature>
<dbReference type="PANTHER" id="PTHR43148">
    <property type="entry name" value="GLYCERALDEHYDE-3-PHOSPHATE DEHYDROGENASE 2"/>
    <property type="match status" value="1"/>
</dbReference>
<comment type="similarity">
    <text evidence="2">Belongs to the glyceraldehyde-3-phosphate dehydrogenase family.</text>
</comment>
<dbReference type="Gene3D" id="3.30.360.10">
    <property type="entry name" value="Dihydrodipicolinate Reductase, domain 2"/>
    <property type="match status" value="1"/>
</dbReference>
<dbReference type="GO" id="GO:0016620">
    <property type="term" value="F:oxidoreductase activity, acting on the aldehyde or oxo group of donors, NAD or NADP as acceptor"/>
    <property type="evidence" value="ECO:0007669"/>
    <property type="project" value="InterPro"/>
</dbReference>
<dbReference type="SMART" id="SM00846">
    <property type="entry name" value="Gp_dh_N"/>
    <property type="match status" value="1"/>
</dbReference>
<dbReference type="InterPro" id="IPR020829">
    <property type="entry name" value="GlycerAld_3-P_DH_cat"/>
</dbReference>
<dbReference type="GO" id="GO:0051287">
    <property type="term" value="F:NAD binding"/>
    <property type="evidence" value="ECO:0007669"/>
    <property type="project" value="InterPro"/>
</dbReference>
<dbReference type="STRING" id="39841.SAMN05660836_02320"/>
<dbReference type="Pfam" id="PF02800">
    <property type="entry name" value="Gp_dh_C"/>
    <property type="match status" value="1"/>
</dbReference>
<dbReference type="EMBL" id="FOUU01000010">
    <property type="protein sequence ID" value="SFN01340.1"/>
    <property type="molecule type" value="Genomic_DNA"/>
</dbReference>
<reference evidence="5" key="1">
    <citation type="submission" date="2016-10" db="EMBL/GenBank/DDBJ databases">
        <authorList>
            <person name="Varghese N."/>
            <person name="Submissions S."/>
        </authorList>
    </citation>
    <scope>NUCLEOTIDE SEQUENCE [LARGE SCALE GENOMIC DNA]</scope>
    <source>
        <strain evidence="5">DSM 9990</strain>
    </source>
</reference>
<dbReference type="Pfam" id="PF00044">
    <property type="entry name" value="Gp_dh_N"/>
    <property type="match status" value="1"/>
</dbReference>
<dbReference type="InterPro" id="IPR020830">
    <property type="entry name" value="GlycerAld_3-P_DH_AS"/>
</dbReference>
<organism evidence="4 5">
    <name type="scientific">Thermodesulforhabdus norvegica</name>
    <dbReference type="NCBI Taxonomy" id="39841"/>
    <lineage>
        <taxon>Bacteria</taxon>
        <taxon>Pseudomonadati</taxon>
        <taxon>Thermodesulfobacteriota</taxon>
        <taxon>Syntrophobacteria</taxon>
        <taxon>Syntrophobacterales</taxon>
        <taxon>Thermodesulforhabdaceae</taxon>
        <taxon>Thermodesulforhabdus</taxon>
    </lineage>
</organism>
<dbReference type="Proteomes" id="UP000199611">
    <property type="component" value="Unassembled WGS sequence"/>
</dbReference>
<name>A0A1I4VJR7_9BACT</name>
<evidence type="ECO:0000313" key="4">
    <source>
        <dbReference type="EMBL" id="SFN01340.1"/>
    </source>
</evidence>
<evidence type="ECO:0000256" key="1">
    <source>
        <dbReference type="ARBA" id="ARBA00023002"/>
    </source>
</evidence>
<dbReference type="OrthoDB" id="9803304at2"/>
<evidence type="ECO:0000259" key="3">
    <source>
        <dbReference type="SMART" id="SM00846"/>
    </source>
</evidence>
<evidence type="ECO:0000256" key="2">
    <source>
        <dbReference type="RuleBase" id="RU000397"/>
    </source>
</evidence>
<proteinExistence type="inferred from homology"/>
<dbReference type="SUPFAM" id="SSF51735">
    <property type="entry name" value="NAD(P)-binding Rossmann-fold domains"/>
    <property type="match status" value="1"/>
</dbReference>
<protein>
    <submittedName>
        <fullName evidence="4">Glyceraldehyde 3-phosphate dehydrogenase</fullName>
    </submittedName>
</protein>